<reference evidence="2 3" key="1">
    <citation type="submission" date="2006-07" db="EMBL/GenBank/DDBJ databases">
        <title>Annotation of the draft genome assembly of Chlorobium ferroxidans DSM 13031.</title>
        <authorList>
            <consortium name="US DOE Joint Genome Institute (JGI-ORNL)"/>
            <person name="Larimer F."/>
            <person name="Land M."/>
            <person name="Hauser L."/>
        </authorList>
    </citation>
    <scope>NUCLEOTIDE SEQUENCE [LARGE SCALE GENOMIC DNA]</scope>
    <source>
        <strain evidence="2 3">DSM 13031</strain>
    </source>
</reference>
<evidence type="ECO:0000313" key="3">
    <source>
        <dbReference type="Proteomes" id="UP000004162"/>
    </source>
</evidence>
<sequence>MFEEQEAEEQEIQEDISGIVKLAPIALALPLAIPFALPLALHAIHGIGVGGIGILAASLALHPKSQELLKSSGELLSKMLPVDTIDPPE</sequence>
<keyword evidence="1" id="KW-0472">Membrane</keyword>
<comment type="caution">
    <text evidence="2">The sequence shown here is derived from an EMBL/GenBank/DDBJ whole genome shotgun (WGS) entry which is preliminary data.</text>
</comment>
<organism evidence="2 3">
    <name type="scientific">Chlorobium ferrooxidans DSM 13031</name>
    <dbReference type="NCBI Taxonomy" id="377431"/>
    <lineage>
        <taxon>Bacteria</taxon>
        <taxon>Pseudomonadati</taxon>
        <taxon>Chlorobiota</taxon>
        <taxon>Chlorobiia</taxon>
        <taxon>Chlorobiales</taxon>
        <taxon>Chlorobiaceae</taxon>
        <taxon>Chlorobium/Pelodictyon group</taxon>
        <taxon>Chlorobium</taxon>
    </lineage>
</organism>
<dbReference type="EMBL" id="AASE01000001">
    <property type="protein sequence ID" value="EAT59886.1"/>
    <property type="molecule type" value="Genomic_DNA"/>
</dbReference>
<dbReference type="AlphaFoldDB" id="Q0YV06"/>
<accession>Q0YV06</accession>
<feature type="transmembrane region" description="Helical" evidence="1">
    <location>
        <begin position="43"/>
        <end position="61"/>
    </location>
</feature>
<gene>
    <name evidence="2" type="ORF">CferDRAFT_1893</name>
</gene>
<keyword evidence="3" id="KW-1185">Reference proteome</keyword>
<protein>
    <submittedName>
        <fullName evidence="2">Uncharacterized protein</fullName>
    </submittedName>
</protein>
<evidence type="ECO:0000313" key="2">
    <source>
        <dbReference type="EMBL" id="EAT59886.1"/>
    </source>
</evidence>
<keyword evidence="1" id="KW-0812">Transmembrane</keyword>
<dbReference type="Proteomes" id="UP000004162">
    <property type="component" value="Unassembled WGS sequence"/>
</dbReference>
<name>Q0YV06_9CHLB</name>
<evidence type="ECO:0000256" key="1">
    <source>
        <dbReference type="SAM" id="Phobius"/>
    </source>
</evidence>
<dbReference type="RefSeq" id="WP_006365158.1">
    <property type="nucleotide sequence ID" value="NZ_AASE01000001.1"/>
</dbReference>
<keyword evidence="1" id="KW-1133">Transmembrane helix</keyword>
<proteinExistence type="predicted"/>
<reference evidence="2 3" key="2">
    <citation type="submission" date="2006-07" db="EMBL/GenBank/DDBJ databases">
        <title>Sequencing of the draft genome and assembly of Chlorobium ferroxidans DSM 13031.</title>
        <authorList>
            <consortium name="US DOE Joint Genome Institute (JGI-PGF)"/>
            <person name="Copeland A."/>
            <person name="Lucas S."/>
            <person name="Lapidus A."/>
            <person name="Barry K."/>
            <person name="Glavina del Rio T."/>
            <person name="Dalin E."/>
            <person name="Tice H."/>
            <person name="Bruce D."/>
            <person name="Pitluck S."/>
            <person name="Richardson P."/>
        </authorList>
    </citation>
    <scope>NUCLEOTIDE SEQUENCE [LARGE SCALE GENOMIC DNA]</scope>
    <source>
        <strain evidence="2 3">DSM 13031</strain>
    </source>
</reference>